<protein>
    <recommendedName>
        <fullName evidence="3">Secreted protein</fullName>
    </recommendedName>
</protein>
<evidence type="ECO:0000313" key="1">
    <source>
        <dbReference type="EMBL" id="KAK4022837.1"/>
    </source>
</evidence>
<proteinExistence type="predicted"/>
<dbReference type="EMBL" id="JAOYFB010000037">
    <property type="protein sequence ID" value="KAK4022837.1"/>
    <property type="molecule type" value="Genomic_DNA"/>
</dbReference>
<gene>
    <name evidence="1" type="ORF">OUZ56_008283</name>
</gene>
<evidence type="ECO:0000313" key="2">
    <source>
        <dbReference type="Proteomes" id="UP001234178"/>
    </source>
</evidence>
<comment type="caution">
    <text evidence="1">The sequence shown here is derived from an EMBL/GenBank/DDBJ whole genome shotgun (WGS) entry which is preliminary data.</text>
</comment>
<accession>A0ABR0ACI4</accession>
<name>A0ABR0ACI4_9CRUS</name>
<evidence type="ECO:0008006" key="3">
    <source>
        <dbReference type="Google" id="ProtNLM"/>
    </source>
</evidence>
<sequence length="76" mass="8650">MHEKQRRVKIPPLLFVMVNVQLGHQALCISTQELLIPISSALSKSFDRTSRFVSPNNDIAHIVCHDFKAYPCFAKL</sequence>
<dbReference type="Proteomes" id="UP001234178">
    <property type="component" value="Unassembled WGS sequence"/>
</dbReference>
<organism evidence="1 2">
    <name type="scientific">Daphnia magna</name>
    <dbReference type="NCBI Taxonomy" id="35525"/>
    <lineage>
        <taxon>Eukaryota</taxon>
        <taxon>Metazoa</taxon>
        <taxon>Ecdysozoa</taxon>
        <taxon>Arthropoda</taxon>
        <taxon>Crustacea</taxon>
        <taxon>Branchiopoda</taxon>
        <taxon>Diplostraca</taxon>
        <taxon>Cladocera</taxon>
        <taxon>Anomopoda</taxon>
        <taxon>Daphniidae</taxon>
        <taxon>Daphnia</taxon>
    </lineage>
</organism>
<reference evidence="1 2" key="1">
    <citation type="journal article" date="2023" name="Nucleic Acids Res.">
        <title>The hologenome of Daphnia magna reveals possible DNA methylation and microbiome-mediated evolution of the host genome.</title>
        <authorList>
            <person name="Chaturvedi A."/>
            <person name="Li X."/>
            <person name="Dhandapani V."/>
            <person name="Marshall H."/>
            <person name="Kissane S."/>
            <person name="Cuenca-Cambronero M."/>
            <person name="Asole G."/>
            <person name="Calvet F."/>
            <person name="Ruiz-Romero M."/>
            <person name="Marangio P."/>
            <person name="Guigo R."/>
            <person name="Rago D."/>
            <person name="Mirbahai L."/>
            <person name="Eastwood N."/>
            <person name="Colbourne J.K."/>
            <person name="Zhou J."/>
            <person name="Mallon E."/>
            <person name="Orsini L."/>
        </authorList>
    </citation>
    <scope>NUCLEOTIDE SEQUENCE [LARGE SCALE GENOMIC DNA]</scope>
    <source>
        <strain evidence="1">LRV0_1</strain>
    </source>
</reference>
<keyword evidence="2" id="KW-1185">Reference proteome</keyword>